<dbReference type="HOGENOM" id="CLU_3146607_0_0_5"/>
<evidence type="ECO:0000313" key="1">
    <source>
        <dbReference type="EMBL" id="EFH11424.1"/>
    </source>
</evidence>
<dbReference type="EMBL" id="ADVL01000397">
    <property type="protein sequence ID" value="EFH11424.1"/>
    <property type="molecule type" value="Genomic_DNA"/>
</dbReference>
<protein>
    <recommendedName>
        <fullName evidence="3">Histidine kinase/HSP90-like ATPase domain-containing protein</fullName>
    </recommendedName>
</protein>
<evidence type="ECO:0008006" key="3">
    <source>
        <dbReference type="Google" id="ProtNLM"/>
    </source>
</evidence>
<reference evidence="1 2" key="1">
    <citation type="submission" date="2010-04" db="EMBL/GenBank/DDBJ databases">
        <authorList>
            <person name="Qin X."/>
            <person name="Bachman B."/>
            <person name="Battles P."/>
            <person name="Bell A."/>
            <person name="Bess C."/>
            <person name="Bickham C."/>
            <person name="Chaboub L."/>
            <person name="Chen D."/>
            <person name="Coyle M."/>
            <person name="Deiros D.R."/>
            <person name="Dinh H."/>
            <person name="Forbes L."/>
            <person name="Fowler G."/>
            <person name="Francisco L."/>
            <person name="Fu Q."/>
            <person name="Gubbala S."/>
            <person name="Hale W."/>
            <person name="Han Y."/>
            <person name="Hemphill L."/>
            <person name="Highlander S.K."/>
            <person name="Hirani K."/>
            <person name="Hogues M."/>
            <person name="Jackson L."/>
            <person name="Jakkamsetti A."/>
            <person name="Javaid M."/>
            <person name="Jiang H."/>
            <person name="Korchina V."/>
            <person name="Kovar C."/>
            <person name="Lara F."/>
            <person name="Lee S."/>
            <person name="Mata R."/>
            <person name="Mathew T."/>
            <person name="Moen C."/>
            <person name="Morales K."/>
            <person name="Munidasa M."/>
            <person name="Nazareth L."/>
            <person name="Ngo R."/>
            <person name="Nguyen L."/>
            <person name="Okwuonu G."/>
            <person name="Ongeri F."/>
            <person name="Patil S."/>
            <person name="Petrosino J."/>
            <person name="Pham C."/>
            <person name="Pham P."/>
            <person name="Pu L.-L."/>
            <person name="Puazo M."/>
            <person name="Raj R."/>
            <person name="Reid J."/>
            <person name="Rouhana J."/>
            <person name="Saada N."/>
            <person name="Shang Y."/>
            <person name="Simmons D."/>
            <person name="Thornton R."/>
            <person name="Warren J."/>
            <person name="Weissenberger G."/>
            <person name="Zhang J."/>
            <person name="Zhang L."/>
            <person name="Zhou C."/>
            <person name="Zhu D."/>
            <person name="Muzny D."/>
            <person name="Worley K."/>
            <person name="Gibbs R."/>
        </authorList>
    </citation>
    <scope>NUCLEOTIDE SEQUENCE [LARGE SCALE GENOMIC DNA]</scope>
    <source>
        <strain evidence="1 2">ATCC 49957</strain>
    </source>
</reference>
<dbReference type="Proteomes" id="UP000005324">
    <property type="component" value="Unassembled WGS sequence"/>
</dbReference>
<sequence length="48" mass="4516">EAAAPGEGLGLPIAGELAAALGASIELAPNPGGSCIRLTVPPQPEPAA</sequence>
<proteinExistence type="predicted"/>
<feature type="non-terminal residue" evidence="1">
    <location>
        <position position="1"/>
    </location>
</feature>
<organism evidence="1 2">
    <name type="scientific">Pseudoroseomonas cervicalis ATCC 49957</name>
    <dbReference type="NCBI Taxonomy" id="525371"/>
    <lineage>
        <taxon>Bacteria</taxon>
        <taxon>Pseudomonadati</taxon>
        <taxon>Pseudomonadota</taxon>
        <taxon>Alphaproteobacteria</taxon>
        <taxon>Acetobacterales</taxon>
        <taxon>Roseomonadaceae</taxon>
        <taxon>Roseomonas</taxon>
    </lineage>
</organism>
<dbReference type="AlphaFoldDB" id="D5RMP7"/>
<gene>
    <name evidence="1" type="ORF">HMPREF0731_2358</name>
</gene>
<name>D5RMP7_9PROT</name>
<dbReference type="InterPro" id="IPR036890">
    <property type="entry name" value="HATPase_C_sf"/>
</dbReference>
<comment type="caution">
    <text evidence="1">The sequence shown here is derived from an EMBL/GenBank/DDBJ whole genome shotgun (WGS) entry which is preliminary data.</text>
</comment>
<dbReference type="Gene3D" id="3.30.565.10">
    <property type="entry name" value="Histidine kinase-like ATPase, C-terminal domain"/>
    <property type="match status" value="1"/>
</dbReference>
<accession>D5RMP7</accession>
<keyword evidence="2" id="KW-1185">Reference proteome</keyword>
<evidence type="ECO:0000313" key="2">
    <source>
        <dbReference type="Proteomes" id="UP000005324"/>
    </source>
</evidence>
<dbReference type="SUPFAM" id="SSF55874">
    <property type="entry name" value="ATPase domain of HSP90 chaperone/DNA topoisomerase II/histidine kinase"/>
    <property type="match status" value="1"/>
</dbReference>